<dbReference type="PANTHER" id="PTHR28554:SF1">
    <property type="entry name" value="LARGE RIBOSOMAL SUBUNIT PROTEIN ML45"/>
    <property type="match status" value="1"/>
</dbReference>
<dbReference type="PANTHER" id="PTHR28554">
    <property type="entry name" value="39S RIBOSOMAL PROTEIN L45, MITOCHONDRIAL"/>
    <property type="match status" value="1"/>
</dbReference>
<dbReference type="GO" id="GO:0005743">
    <property type="term" value="C:mitochondrial inner membrane"/>
    <property type="evidence" value="ECO:0007669"/>
    <property type="project" value="InterPro"/>
</dbReference>
<keyword evidence="5" id="KW-1185">Reference proteome</keyword>
<dbReference type="GeneID" id="36538611"/>
<proteinExistence type="predicted"/>
<dbReference type="VEuPathDB" id="FungiDB:P174DRAFT_505687"/>
<reference evidence="5" key="1">
    <citation type="journal article" date="2018" name="Proc. Natl. Acad. Sci. U.S.A.">
        <title>Linking secondary metabolites to gene clusters through genome sequencing of six diverse Aspergillus species.</title>
        <authorList>
            <person name="Kaerboelling I."/>
            <person name="Vesth T.C."/>
            <person name="Frisvad J.C."/>
            <person name="Nybo J.L."/>
            <person name="Theobald S."/>
            <person name="Kuo A."/>
            <person name="Bowyer P."/>
            <person name="Matsuda Y."/>
            <person name="Mondo S."/>
            <person name="Lyhne E.K."/>
            <person name="Kogle M.E."/>
            <person name="Clum A."/>
            <person name="Lipzen A."/>
            <person name="Salamov A."/>
            <person name="Ngan C.Y."/>
            <person name="Daum C."/>
            <person name="Chiniquy J."/>
            <person name="Barry K."/>
            <person name="LaButti K."/>
            <person name="Haridas S."/>
            <person name="Simmons B.A."/>
            <person name="Magnuson J.K."/>
            <person name="Mortensen U.H."/>
            <person name="Larsen T.O."/>
            <person name="Grigoriev I.V."/>
            <person name="Baker S.E."/>
            <person name="Andersen M.R."/>
        </authorList>
    </citation>
    <scope>NUCLEOTIDE SEQUENCE [LARGE SCALE GENOMIC DNA]</scope>
    <source>
        <strain evidence="5">IBT 16806</strain>
    </source>
</reference>
<dbReference type="OrthoDB" id="19619at2759"/>
<comment type="subcellular location">
    <subcellularLocation>
        <location evidence="1">Mitochondrion</location>
    </subcellularLocation>
</comment>
<dbReference type="InterPro" id="IPR051975">
    <property type="entry name" value="mtLSU_mL45"/>
</dbReference>
<evidence type="ECO:0000256" key="3">
    <source>
        <dbReference type="ARBA" id="ARBA00023128"/>
    </source>
</evidence>
<evidence type="ECO:0000256" key="1">
    <source>
        <dbReference type="ARBA" id="ARBA00004173"/>
    </source>
</evidence>
<evidence type="ECO:0000256" key="2">
    <source>
        <dbReference type="ARBA" id="ARBA00022946"/>
    </source>
</evidence>
<accession>A0A2I1C1X7</accession>
<sequence>MAQESEKQPSHPRVQSVSSALLLPQPLMASSLWRSPSSLRTVVRSGTPVAEFCQSAPSPSSTVVAYCQCRFFSQSQMAQRGLSGVPQNISVKQPAQPSMRTRGRELSRSELPQDIGLLPGTFIRPLWRDMPSIFQQPKERLQLEWLWLKNAVQNFLGLIAYSKWINKGLPLRLKERRQVARELHQQMYSAFADGDVNTLRKICCSGLANNLSSRIASRPKDEKVTWALDKYNRTPGTLFTGLRVLADRATQIPDLPDSGVRQVVVRITSRQSTSKVTIPAKRAAESAVAAEPAPAKQQDCTEYIVIQKLRWTGEEQEWRIWGHATPTTVEDLDSPFFAPGLTLSERMDAMKDMMTGKK</sequence>
<comment type="caution">
    <text evidence="4">The sequence shown here is derived from an EMBL/GenBank/DDBJ whole genome shotgun (WGS) entry which is preliminary data.</text>
</comment>
<dbReference type="Gene3D" id="3.10.450.240">
    <property type="match status" value="1"/>
</dbReference>
<dbReference type="RefSeq" id="XP_024680239.1">
    <property type="nucleotide sequence ID" value="XM_024831274.1"/>
</dbReference>
<organism evidence="4 5">
    <name type="scientific">Aspergillus novofumigatus (strain IBT 16806)</name>
    <dbReference type="NCBI Taxonomy" id="1392255"/>
    <lineage>
        <taxon>Eukaryota</taxon>
        <taxon>Fungi</taxon>
        <taxon>Dikarya</taxon>
        <taxon>Ascomycota</taxon>
        <taxon>Pezizomycotina</taxon>
        <taxon>Eurotiomycetes</taxon>
        <taxon>Eurotiomycetidae</taxon>
        <taxon>Eurotiales</taxon>
        <taxon>Aspergillaceae</taxon>
        <taxon>Aspergillus</taxon>
        <taxon>Aspergillus subgen. Fumigati</taxon>
    </lineage>
</organism>
<dbReference type="AlphaFoldDB" id="A0A2I1C1X7"/>
<gene>
    <name evidence="4" type="ORF">P174DRAFT_505687</name>
</gene>
<dbReference type="InterPro" id="IPR024621">
    <property type="entry name" value="Mba1"/>
</dbReference>
<dbReference type="OMA" id="QYCKREN"/>
<protein>
    <recommendedName>
        <fullName evidence="6">Tim44-like domain-containing protein</fullName>
    </recommendedName>
</protein>
<keyword evidence="2" id="KW-0809">Transit peptide</keyword>
<keyword evidence="3" id="KW-0496">Mitochondrion</keyword>
<dbReference type="Pfam" id="PF07961">
    <property type="entry name" value="MBA1"/>
    <property type="match status" value="1"/>
</dbReference>
<dbReference type="Proteomes" id="UP000234474">
    <property type="component" value="Unassembled WGS sequence"/>
</dbReference>
<dbReference type="EMBL" id="MSZS01000006">
    <property type="protein sequence ID" value="PKX91644.1"/>
    <property type="molecule type" value="Genomic_DNA"/>
</dbReference>
<evidence type="ECO:0000313" key="5">
    <source>
        <dbReference type="Proteomes" id="UP000234474"/>
    </source>
</evidence>
<evidence type="ECO:0008006" key="6">
    <source>
        <dbReference type="Google" id="ProtNLM"/>
    </source>
</evidence>
<evidence type="ECO:0000313" key="4">
    <source>
        <dbReference type="EMBL" id="PKX91644.1"/>
    </source>
</evidence>
<name>A0A2I1C1X7_ASPN1</name>
<dbReference type="GO" id="GO:0032979">
    <property type="term" value="P:protein insertion into mitochondrial inner membrane from matrix"/>
    <property type="evidence" value="ECO:0007669"/>
    <property type="project" value="InterPro"/>
</dbReference>